<feature type="region of interest" description="Disordered" evidence="1">
    <location>
        <begin position="53"/>
        <end position="103"/>
    </location>
</feature>
<comment type="caution">
    <text evidence="3">The sequence shown here is derived from an EMBL/GenBank/DDBJ whole genome shotgun (WGS) entry which is preliminary data.</text>
</comment>
<dbReference type="Proteomes" id="UP000619376">
    <property type="component" value="Unassembled WGS sequence"/>
</dbReference>
<evidence type="ECO:0000256" key="1">
    <source>
        <dbReference type="SAM" id="MobiDB-lite"/>
    </source>
</evidence>
<reference evidence="4" key="1">
    <citation type="journal article" date="2019" name="Int. J. Syst. Evol. Microbiol.">
        <title>The Global Catalogue of Microorganisms (GCM) 10K type strain sequencing project: providing services to taxonomists for standard genome sequencing and annotation.</title>
        <authorList>
            <consortium name="The Broad Institute Genomics Platform"/>
            <consortium name="The Broad Institute Genome Sequencing Center for Infectious Disease"/>
            <person name="Wu L."/>
            <person name="Ma J."/>
        </authorList>
    </citation>
    <scope>NUCLEOTIDE SEQUENCE [LARGE SCALE GENOMIC DNA]</scope>
    <source>
        <strain evidence="4">CGMCC 1.18437</strain>
    </source>
</reference>
<organism evidence="3 4">
    <name type="scientific">Deinococcus metalli</name>
    <dbReference type="NCBI Taxonomy" id="1141878"/>
    <lineage>
        <taxon>Bacteria</taxon>
        <taxon>Thermotogati</taxon>
        <taxon>Deinococcota</taxon>
        <taxon>Deinococci</taxon>
        <taxon>Deinococcales</taxon>
        <taxon>Deinococcaceae</taxon>
        <taxon>Deinococcus</taxon>
    </lineage>
</organism>
<proteinExistence type="predicted"/>
<feature type="chain" id="PRO_5045197522" evidence="2">
    <location>
        <begin position="21"/>
        <end position="103"/>
    </location>
</feature>
<evidence type="ECO:0000313" key="3">
    <source>
        <dbReference type="EMBL" id="GHF39180.1"/>
    </source>
</evidence>
<feature type="compositionally biased region" description="Basic and acidic residues" evidence="1">
    <location>
        <begin position="53"/>
        <end position="62"/>
    </location>
</feature>
<protein>
    <submittedName>
        <fullName evidence="3">Uncharacterized protein</fullName>
    </submittedName>
</protein>
<keyword evidence="2" id="KW-0732">Signal</keyword>
<evidence type="ECO:0000256" key="2">
    <source>
        <dbReference type="SAM" id="SignalP"/>
    </source>
</evidence>
<name>A0ABQ3JL12_9DEIO</name>
<feature type="signal peptide" evidence="2">
    <location>
        <begin position="1"/>
        <end position="20"/>
    </location>
</feature>
<feature type="compositionally biased region" description="Polar residues" evidence="1">
    <location>
        <begin position="73"/>
        <end position="84"/>
    </location>
</feature>
<gene>
    <name evidence="3" type="ORF">GCM10017781_14620</name>
</gene>
<dbReference type="EMBL" id="BNAJ01000003">
    <property type="protein sequence ID" value="GHF39180.1"/>
    <property type="molecule type" value="Genomic_DNA"/>
</dbReference>
<keyword evidence="4" id="KW-1185">Reference proteome</keyword>
<sequence length="103" mass="10277">MLTFGACVSARAAAPGTAWALGAGAGVCMLPQLVANTAITAMTAEMTGAFMMDSREHGHDPGQADGRAGGSVEGQSTPRRSSGTPGVLYTAVGPGRNARTGLR</sequence>
<evidence type="ECO:0000313" key="4">
    <source>
        <dbReference type="Proteomes" id="UP000619376"/>
    </source>
</evidence>
<accession>A0ABQ3JL12</accession>